<name>A0A2U8GTD4_9RHOO</name>
<dbReference type="PANTHER" id="PTHR30483:SF6">
    <property type="entry name" value="PERIPLASMIC BINDING PROTEIN OF ABC TRANSPORTER FOR NATURAL AMINO ACIDS"/>
    <property type="match status" value="1"/>
</dbReference>
<dbReference type="Proteomes" id="UP000244930">
    <property type="component" value="Chromosome"/>
</dbReference>
<dbReference type="InterPro" id="IPR051010">
    <property type="entry name" value="BCAA_transport"/>
</dbReference>
<dbReference type="SUPFAM" id="SSF53822">
    <property type="entry name" value="Periplasmic binding protein-like I"/>
    <property type="match status" value="1"/>
</dbReference>
<dbReference type="PANTHER" id="PTHR30483">
    <property type="entry name" value="LEUCINE-SPECIFIC-BINDING PROTEIN"/>
    <property type="match status" value="1"/>
</dbReference>
<gene>
    <name evidence="4" type="ORF">CEW83_14555</name>
</gene>
<dbReference type="Gene3D" id="3.40.50.2300">
    <property type="match status" value="2"/>
</dbReference>
<dbReference type="InterPro" id="IPR028082">
    <property type="entry name" value="Peripla_BP_I"/>
</dbReference>
<dbReference type="AlphaFoldDB" id="A0A2U8GTD4"/>
<evidence type="ECO:0000313" key="4">
    <source>
        <dbReference type="EMBL" id="AWI76286.1"/>
    </source>
</evidence>
<dbReference type="KEGG" id="acom:CEW83_14555"/>
<dbReference type="EMBL" id="CP022187">
    <property type="protein sequence ID" value="AWI76286.1"/>
    <property type="molecule type" value="Genomic_DNA"/>
</dbReference>
<evidence type="ECO:0000256" key="1">
    <source>
        <dbReference type="ARBA" id="ARBA00010062"/>
    </source>
</evidence>
<dbReference type="Pfam" id="PF13458">
    <property type="entry name" value="Peripla_BP_6"/>
    <property type="match status" value="1"/>
</dbReference>
<evidence type="ECO:0000256" key="2">
    <source>
        <dbReference type="ARBA" id="ARBA00022729"/>
    </source>
</evidence>
<evidence type="ECO:0000259" key="3">
    <source>
        <dbReference type="Pfam" id="PF13458"/>
    </source>
</evidence>
<proteinExistence type="inferred from homology"/>
<accession>A0A2U8GTD4</accession>
<comment type="similarity">
    <text evidence="1">Belongs to the leucine-binding protein family.</text>
</comment>
<sequence length="453" mass="49978">MHASETTSRGDTVVTQFHTGRRFAARAACSLLVLCAAVEPLTSWARVELGAPAGKADATIGCMFPMTGRAAIYGRDSIAGMKLALADLARDGTPAPTLRVLIDDTRSKASYAVRIAEDFIHRDGARFLCGMVSSGVAHAVSQTAQRNRVIMVGTDHASSRLTIEAFHKYYFRVSNDSYTSMAAGARYLAELQRKTGWKRLAFIAPDYDYGHVSWIDLRSNFERLGVKFDLVGMFWPKLYEPDYSPYIDALQKAEPEIVVTALWGGDFIAFMKQAASTDFFDRTRLANFDTGANYEVMVALGDKPPKGLIVSARHHNNWPETERNRRFVNDFHKAEGRFPTYAAEGAYSGIMMIAAAIRKAGSATDTDAIVAALEGLHLQLPEDPDGFTSYIDPDTHQIVQMQAVGEVVPDDRFPPARVMVGNWTVYRAEDLSPPPALVRERRSRAAGTADYFP</sequence>
<reference evidence="4 5" key="1">
    <citation type="submission" date="2017-06" db="EMBL/GenBank/DDBJ databases">
        <title>Azoarcus.</title>
        <authorList>
            <person name="Woo J.-H."/>
            <person name="Kim H.-S."/>
        </authorList>
    </citation>
    <scope>NUCLEOTIDE SEQUENCE [LARGE SCALE GENOMIC DNA]</scope>
    <source>
        <strain evidence="4 5">TSPY31</strain>
    </source>
</reference>
<keyword evidence="2" id="KW-0732">Signal</keyword>
<protein>
    <submittedName>
        <fullName evidence="4">Amino acid ABC transporter substrate-binding protein</fullName>
    </submittedName>
</protein>
<keyword evidence="5" id="KW-1185">Reference proteome</keyword>
<organism evidence="4 5">
    <name type="scientific">Parazoarcus communis</name>
    <dbReference type="NCBI Taxonomy" id="41977"/>
    <lineage>
        <taxon>Bacteria</taxon>
        <taxon>Pseudomonadati</taxon>
        <taxon>Pseudomonadota</taxon>
        <taxon>Betaproteobacteria</taxon>
        <taxon>Rhodocyclales</taxon>
        <taxon>Zoogloeaceae</taxon>
        <taxon>Parazoarcus</taxon>
    </lineage>
</organism>
<dbReference type="InterPro" id="IPR028081">
    <property type="entry name" value="Leu-bd"/>
</dbReference>
<dbReference type="CDD" id="cd06330">
    <property type="entry name" value="PBP1_As_SBP-like"/>
    <property type="match status" value="1"/>
</dbReference>
<evidence type="ECO:0000313" key="5">
    <source>
        <dbReference type="Proteomes" id="UP000244930"/>
    </source>
</evidence>
<feature type="domain" description="Leucine-binding protein" evidence="3">
    <location>
        <begin position="59"/>
        <end position="408"/>
    </location>
</feature>